<feature type="transmembrane region" description="Helical" evidence="5">
    <location>
        <begin position="6"/>
        <end position="22"/>
    </location>
</feature>
<evidence type="ECO:0000256" key="1">
    <source>
        <dbReference type="ARBA" id="ARBA00004141"/>
    </source>
</evidence>
<keyword evidence="4 5" id="KW-0472">Membrane</keyword>
<evidence type="ECO:0000256" key="2">
    <source>
        <dbReference type="ARBA" id="ARBA00022692"/>
    </source>
</evidence>
<dbReference type="InterPro" id="IPR009908">
    <property type="entry name" value="Methylamine_util_MauE"/>
</dbReference>
<feature type="transmembrane region" description="Helical" evidence="5">
    <location>
        <begin position="117"/>
        <end position="136"/>
    </location>
</feature>
<evidence type="ECO:0000256" key="3">
    <source>
        <dbReference type="ARBA" id="ARBA00022989"/>
    </source>
</evidence>
<dbReference type="EMBL" id="UFSZ01000001">
    <property type="protein sequence ID" value="SUV19646.1"/>
    <property type="molecule type" value="Genomic_DNA"/>
</dbReference>
<comment type="subcellular location">
    <subcellularLocation>
        <location evidence="1">Membrane</location>
        <topology evidence="1">Multi-pass membrane protein</topology>
    </subcellularLocation>
</comment>
<evidence type="ECO:0000259" key="6">
    <source>
        <dbReference type="Pfam" id="PF07291"/>
    </source>
</evidence>
<evidence type="ECO:0000313" key="10">
    <source>
        <dbReference type="Proteomes" id="UP000255295"/>
    </source>
</evidence>
<name>A0A2S0JVF3_LYSSH</name>
<gene>
    <name evidence="7" type="ORF">LS41612_01505</name>
    <name evidence="8" type="ORF">NCTC10338_04505</name>
</gene>
<dbReference type="GO" id="GO:0030416">
    <property type="term" value="P:methylamine metabolic process"/>
    <property type="evidence" value="ECO:0007669"/>
    <property type="project" value="InterPro"/>
</dbReference>
<dbReference type="Proteomes" id="UP000255295">
    <property type="component" value="Unassembled WGS sequence"/>
</dbReference>
<dbReference type="Proteomes" id="UP000238825">
    <property type="component" value="Chromosome"/>
</dbReference>
<dbReference type="EMBL" id="CP019980">
    <property type="protein sequence ID" value="AVK95061.1"/>
    <property type="molecule type" value="Genomic_DNA"/>
</dbReference>
<dbReference type="GO" id="GO:0016020">
    <property type="term" value="C:membrane"/>
    <property type="evidence" value="ECO:0007669"/>
    <property type="project" value="UniProtKB-SubCell"/>
</dbReference>
<feature type="domain" description="Methylamine utilisation protein MauE" evidence="6">
    <location>
        <begin position="5"/>
        <end position="126"/>
    </location>
</feature>
<feature type="transmembrane region" description="Helical" evidence="5">
    <location>
        <begin position="67"/>
        <end position="87"/>
    </location>
</feature>
<protein>
    <recommendedName>
        <fullName evidence="6">Methylamine utilisation protein MauE domain-containing protein</fullName>
    </recommendedName>
</protein>
<dbReference type="RefSeq" id="WP_024364050.1">
    <property type="nucleotide sequence ID" value="NZ_BJNS01000042.1"/>
</dbReference>
<feature type="transmembrane region" description="Helical" evidence="5">
    <location>
        <begin position="42"/>
        <end position="61"/>
    </location>
</feature>
<reference evidence="7 9" key="1">
    <citation type="submission" date="2017-03" db="EMBL/GenBank/DDBJ databases">
        <title>The whole genome sequencing and assembly of Lysinibacillus sphaericus DSM 28T strain.</title>
        <authorList>
            <person name="Lee Y.-J."/>
            <person name="Yi H."/>
            <person name="Bahn Y.-S."/>
            <person name="Kim J.F."/>
            <person name="Lee D.-W."/>
        </authorList>
    </citation>
    <scope>NUCLEOTIDE SEQUENCE [LARGE SCALE GENOMIC DNA]</scope>
    <source>
        <strain evidence="7 9">DSM 28</strain>
    </source>
</reference>
<evidence type="ECO:0000313" key="9">
    <source>
        <dbReference type="Proteomes" id="UP000238825"/>
    </source>
</evidence>
<accession>A0A2S0JVF3</accession>
<dbReference type="Pfam" id="PF07291">
    <property type="entry name" value="MauE"/>
    <property type="match status" value="1"/>
</dbReference>
<proteinExistence type="predicted"/>
<organism evidence="7 9">
    <name type="scientific">Lysinibacillus sphaericus</name>
    <name type="common">Bacillus sphaericus</name>
    <dbReference type="NCBI Taxonomy" id="1421"/>
    <lineage>
        <taxon>Bacteria</taxon>
        <taxon>Bacillati</taxon>
        <taxon>Bacillota</taxon>
        <taxon>Bacilli</taxon>
        <taxon>Bacillales</taxon>
        <taxon>Bacillaceae</taxon>
        <taxon>Lysinibacillus</taxon>
    </lineage>
</organism>
<evidence type="ECO:0000256" key="4">
    <source>
        <dbReference type="ARBA" id="ARBA00023136"/>
    </source>
</evidence>
<feature type="transmembrane region" description="Helical" evidence="5">
    <location>
        <begin position="142"/>
        <end position="161"/>
    </location>
</feature>
<sequence length="265" mass="30300">MINYSINIILGSLFLLAFYAKVISIKDFNLEIIDYKVVPRRLAPIAAVCVLSLELGLFFSFTLSKYYFLSNAVAICLLSIFTIFTYLKKQSKKDSSLKTCTCFGNVKLLNKYPIQRNLLLITVIIVNYSFFSTVQIKIQTKLVVMLSILLIFLIFICIYLVNKKRTTNIVIDFLANQKLNKGLAIFLDYKSDSFSEIDSILSINKQDSIVVFLSGPAWLVKGKEKKWNTRVVLVDSDFISEDFISIIKGKSIQTYNNVSLYLKYN</sequence>
<reference evidence="8 10" key="2">
    <citation type="submission" date="2018-06" db="EMBL/GenBank/DDBJ databases">
        <authorList>
            <consortium name="Pathogen Informatics"/>
            <person name="Doyle S."/>
        </authorList>
    </citation>
    <scope>NUCLEOTIDE SEQUENCE [LARGE SCALE GENOMIC DNA]</scope>
    <source>
        <strain evidence="8 10">NCTC10338</strain>
    </source>
</reference>
<evidence type="ECO:0000313" key="7">
    <source>
        <dbReference type="EMBL" id="AVK95061.1"/>
    </source>
</evidence>
<keyword evidence="2 5" id="KW-0812">Transmembrane</keyword>
<evidence type="ECO:0000313" key="8">
    <source>
        <dbReference type="EMBL" id="SUV19646.1"/>
    </source>
</evidence>
<keyword evidence="3 5" id="KW-1133">Transmembrane helix</keyword>
<evidence type="ECO:0000256" key="5">
    <source>
        <dbReference type="SAM" id="Phobius"/>
    </source>
</evidence>
<dbReference type="GeneID" id="48274856"/>
<dbReference type="AlphaFoldDB" id="A0A2S0JVF3"/>